<dbReference type="SFLD" id="SFLDG01084">
    <property type="entry name" value="Uncharacterised_Radical_SAM_Su"/>
    <property type="match status" value="1"/>
</dbReference>
<evidence type="ECO:0000313" key="7">
    <source>
        <dbReference type="Proteomes" id="UP000264146"/>
    </source>
</evidence>
<evidence type="ECO:0000313" key="5">
    <source>
        <dbReference type="EMBL" id="CAD7359260.1"/>
    </source>
</evidence>
<reference evidence="6" key="1">
    <citation type="submission" date="2018-06" db="EMBL/GenBank/DDBJ databases">
        <authorList>
            <consortium name="Pathogen Informatics"/>
            <person name="Doyle S."/>
        </authorList>
    </citation>
    <scope>NUCLEOTIDE SEQUENCE [LARGE SCALE GENOMIC DNA]</scope>
    <source>
        <strain evidence="6">NCTC12218</strain>
    </source>
</reference>
<dbReference type="SUPFAM" id="SSF102114">
    <property type="entry name" value="Radical SAM enzymes"/>
    <property type="match status" value="1"/>
</dbReference>
<evidence type="ECO:0000256" key="3">
    <source>
        <dbReference type="ARBA" id="ARBA00023014"/>
    </source>
</evidence>
<accession>A0A7Z7VWQ9</accession>
<dbReference type="Pfam" id="PF04055">
    <property type="entry name" value="Radical_SAM"/>
    <property type="match status" value="1"/>
</dbReference>
<dbReference type="AlphaFoldDB" id="A0A7Z7VWQ9"/>
<feature type="domain" description="Radical SAM core" evidence="4">
    <location>
        <begin position="27"/>
        <end position="187"/>
    </location>
</feature>
<dbReference type="EMBL" id="LR962863">
    <property type="protein sequence ID" value="CAD7359260.1"/>
    <property type="molecule type" value="Genomic_DNA"/>
</dbReference>
<evidence type="ECO:0000256" key="2">
    <source>
        <dbReference type="ARBA" id="ARBA00023004"/>
    </source>
</evidence>
<dbReference type="GO" id="GO:0003824">
    <property type="term" value="F:catalytic activity"/>
    <property type="evidence" value="ECO:0007669"/>
    <property type="project" value="InterPro"/>
</dbReference>
<evidence type="ECO:0000259" key="4">
    <source>
        <dbReference type="Pfam" id="PF04055"/>
    </source>
</evidence>
<protein>
    <submittedName>
        <fullName evidence="6">Radical SAM domain-containing protein</fullName>
    </submittedName>
</protein>
<dbReference type="InterPro" id="IPR007197">
    <property type="entry name" value="rSAM"/>
</dbReference>
<dbReference type="EMBL" id="UHEF01000001">
    <property type="protein sequence ID" value="SUM87984.1"/>
    <property type="molecule type" value="Genomic_DNA"/>
</dbReference>
<sequence length="273" mass="31679">MEINVKQPKQFLTKASGFLKDYTHTLNPYMGCQYACSYCYVRKSPISLFSGKNWGDWVTVKNNVNHQFQNELQRAKRKGPVTIFMSSSTDPYQPLEKKYEITRILLTSMASHPPDFLFIQTRSPLIQRDIDILKTYPGRFIVSMTIETDREDMVRYFTPQAPSIQSRFNALKKLRQAGIPTQVSVAPLLPCTTNFPEILAHYTDYVTIDDYFMGDGSNGRRTESLGMRHMYQALHLEDWYQPDAYQYVLKLMQSRFSKTHISVSVDGFKPTEF</sequence>
<dbReference type="Gene3D" id="3.80.30.30">
    <property type="match status" value="1"/>
</dbReference>
<dbReference type="GO" id="GO:0046872">
    <property type="term" value="F:metal ion binding"/>
    <property type="evidence" value="ECO:0007669"/>
    <property type="project" value="UniProtKB-KW"/>
</dbReference>
<dbReference type="Proteomes" id="UP000264146">
    <property type="component" value="Chromosome"/>
</dbReference>
<dbReference type="SFLD" id="SFLDS00029">
    <property type="entry name" value="Radical_SAM"/>
    <property type="match status" value="1"/>
</dbReference>
<evidence type="ECO:0000256" key="1">
    <source>
        <dbReference type="ARBA" id="ARBA00022723"/>
    </source>
</evidence>
<dbReference type="InterPro" id="IPR058240">
    <property type="entry name" value="rSAM_sf"/>
</dbReference>
<name>A0A7Z7VWQ9_STASC</name>
<dbReference type="CDD" id="cd01335">
    <property type="entry name" value="Radical_SAM"/>
    <property type="match status" value="1"/>
</dbReference>
<keyword evidence="2" id="KW-0408">Iron</keyword>
<dbReference type="RefSeq" id="WP_126496283.1">
    <property type="nucleotide sequence ID" value="NZ_LR962863.1"/>
</dbReference>
<dbReference type="PANTHER" id="PTHR43432">
    <property type="entry name" value="SLR0285 PROTEIN"/>
    <property type="match status" value="1"/>
</dbReference>
<gene>
    <name evidence="6" type="ORF">NCTC12218_00866</name>
</gene>
<keyword evidence="3" id="KW-0411">Iron-sulfur</keyword>
<proteinExistence type="predicted"/>
<dbReference type="GO" id="GO:0051536">
    <property type="term" value="F:iron-sulfur cluster binding"/>
    <property type="evidence" value="ECO:0007669"/>
    <property type="project" value="UniProtKB-KW"/>
</dbReference>
<dbReference type="InterPro" id="IPR040086">
    <property type="entry name" value="MJ0683-like"/>
</dbReference>
<reference evidence="5 7" key="2">
    <citation type="submission" date="2020-11" db="EMBL/GenBank/DDBJ databases">
        <authorList>
            <consortium name="Pathogen Informatics"/>
        </authorList>
    </citation>
    <scope>NUCLEOTIDE SEQUENCE [LARGE SCALE GENOMIC DNA]</scope>
    <source>
        <strain evidence="5 7">NCTC12218</strain>
    </source>
</reference>
<keyword evidence="1" id="KW-0479">Metal-binding</keyword>
<dbReference type="PANTHER" id="PTHR43432:SF3">
    <property type="entry name" value="SLR0285 PROTEIN"/>
    <property type="match status" value="1"/>
</dbReference>
<organism evidence="6">
    <name type="scientific">Staphylococcus schleiferi</name>
    <dbReference type="NCBI Taxonomy" id="1295"/>
    <lineage>
        <taxon>Bacteria</taxon>
        <taxon>Bacillati</taxon>
        <taxon>Bacillota</taxon>
        <taxon>Bacilli</taxon>
        <taxon>Bacillales</taxon>
        <taxon>Staphylococcaceae</taxon>
        <taxon>Staphylococcus</taxon>
    </lineage>
</organism>
<evidence type="ECO:0000313" key="6">
    <source>
        <dbReference type="EMBL" id="SUM87984.1"/>
    </source>
</evidence>